<dbReference type="PANTHER" id="PTHR36729:SF2">
    <property type="entry name" value="EXPRESSED PROTEIN"/>
    <property type="match status" value="1"/>
</dbReference>
<protein>
    <recommendedName>
        <fullName evidence="1">DUF7734 domain-containing protein</fullName>
    </recommendedName>
</protein>
<dbReference type="Proteomes" id="UP001301388">
    <property type="component" value="Unassembled WGS sequence"/>
</dbReference>
<dbReference type="Pfam" id="PF24869">
    <property type="entry name" value="DUF7734"/>
    <property type="match status" value="1"/>
</dbReference>
<dbReference type="EMBL" id="JAYGIE010000012">
    <property type="protein sequence ID" value="MEA5476850.1"/>
    <property type="molecule type" value="Genomic_DNA"/>
</dbReference>
<feature type="domain" description="DUF7734" evidence="1">
    <location>
        <begin position="7"/>
        <end position="94"/>
    </location>
</feature>
<organism evidence="2 3">
    <name type="scientific">Pseudanabaena galeata UHCC 0370</name>
    <dbReference type="NCBI Taxonomy" id="3110310"/>
    <lineage>
        <taxon>Bacteria</taxon>
        <taxon>Bacillati</taxon>
        <taxon>Cyanobacteriota</taxon>
        <taxon>Cyanophyceae</taxon>
        <taxon>Pseudanabaenales</taxon>
        <taxon>Pseudanabaenaceae</taxon>
        <taxon>Pseudanabaena</taxon>
    </lineage>
</organism>
<sequence length="94" mass="10785">MSANQGQQLETYSNQHPQEVLLVKLQIDGELDEVMIFKGFSSSLMRATAFDPDVPVISDRAEILNIDRLAAPYKPNQPNYLQQGIKWEQFQNYL</sequence>
<dbReference type="RefSeq" id="WP_281006230.1">
    <property type="nucleotide sequence ID" value="NZ_JAYGIE010000012.1"/>
</dbReference>
<evidence type="ECO:0000313" key="3">
    <source>
        <dbReference type="Proteomes" id="UP001301388"/>
    </source>
</evidence>
<dbReference type="InterPro" id="IPR056636">
    <property type="entry name" value="DUF7734"/>
</dbReference>
<reference evidence="2 3" key="1">
    <citation type="submission" date="2023-12" db="EMBL/GenBank/DDBJ databases">
        <title>Baltic Sea Cyanobacteria.</title>
        <authorList>
            <person name="Delbaje E."/>
            <person name="Fewer D.P."/>
            <person name="Shishido T.K."/>
        </authorList>
    </citation>
    <scope>NUCLEOTIDE SEQUENCE [LARGE SCALE GENOMIC DNA]</scope>
    <source>
        <strain evidence="2 3">UHCC 0370</strain>
    </source>
</reference>
<proteinExistence type="predicted"/>
<accession>A0ABU5TF62</accession>
<evidence type="ECO:0000313" key="2">
    <source>
        <dbReference type="EMBL" id="MEA5476850.1"/>
    </source>
</evidence>
<name>A0ABU5TF62_9CYAN</name>
<keyword evidence="3" id="KW-1185">Reference proteome</keyword>
<dbReference type="PANTHER" id="PTHR36729">
    <property type="entry name" value="EXPRESSED PROTEIN"/>
    <property type="match status" value="1"/>
</dbReference>
<comment type="caution">
    <text evidence="2">The sequence shown here is derived from an EMBL/GenBank/DDBJ whole genome shotgun (WGS) entry which is preliminary data.</text>
</comment>
<gene>
    <name evidence="2" type="ORF">VB774_04375</name>
</gene>
<evidence type="ECO:0000259" key="1">
    <source>
        <dbReference type="Pfam" id="PF24869"/>
    </source>
</evidence>